<evidence type="ECO:0000313" key="3">
    <source>
        <dbReference type="Proteomes" id="UP000823821"/>
    </source>
</evidence>
<organism evidence="2 3">
    <name type="scientific">Candidatus Desulfovibrio intestinavium</name>
    <dbReference type="NCBI Taxonomy" id="2838534"/>
    <lineage>
        <taxon>Bacteria</taxon>
        <taxon>Pseudomonadati</taxon>
        <taxon>Thermodesulfobacteriota</taxon>
        <taxon>Desulfovibrionia</taxon>
        <taxon>Desulfovibrionales</taxon>
        <taxon>Desulfovibrionaceae</taxon>
        <taxon>Desulfovibrio</taxon>
    </lineage>
</organism>
<dbReference type="NCBIfam" id="TIGR00004">
    <property type="entry name" value="Rid family detoxifying hydrolase"/>
    <property type="match status" value="1"/>
</dbReference>
<dbReference type="CDD" id="cd00448">
    <property type="entry name" value="YjgF_YER057c_UK114_family"/>
    <property type="match status" value="1"/>
</dbReference>
<dbReference type="PANTHER" id="PTHR11803">
    <property type="entry name" value="2-IMINOBUTANOATE/2-IMINOPROPANOATE DEAMINASE RIDA"/>
    <property type="match status" value="1"/>
</dbReference>
<dbReference type="EMBL" id="DWZD01000040">
    <property type="protein sequence ID" value="HJA79165.1"/>
    <property type="molecule type" value="Genomic_DNA"/>
</dbReference>
<reference evidence="2" key="1">
    <citation type="journal article" date="2021" name="PeerJ">
        <title>Extensive microbial diversity within the chicken gut microbiome revealed by metagenomics and culture.</title>
        <authorList>
            <person name="Gilroy R."/>
            <person name="Ravi A."/>
            <person name="Getino M."/>
            <person name="Pursley I."/>
            <person name="Horton D.L."/>
            <person name="Alikhan N.F."/>
            <person name="Baker D."/>
            <person name="Gharbi K."/>
            <person name="Hall N."/>
            <person name="Watson M."/>
            <person name="Adriaenssens E.M."/>
            <person name="Foster-Nyarko E."/>
            <person name="Jarju S."/>
            <person name="Secka A."/>
            <person name="Antonio M."/>
            <person name="Oren A."/>
            <person name="Chaudhuri R.R."/>
            <person name="La Ragione R."/>
            <person name="Hildebrand F."/>
            <person name="Pallen M.J."/>
        </authorList>
    </citation>
    <scope>NUCLEOTIDE SEQUENCE</scope>
    <source>
        <strain evidence="2">5032</strain>
    </source>
</reference>
<protein>
    <submittedName>
        <fullName evidence="2">RidA family protein</fullName>
    </submittedName>
</protein>
<dbReference type="GO" id="GO:0019239">
    <property type="term" value="F:deaminase activity"/>
    <property type="evidence" value="ECO:0007669"/>
    <property type="project" value="TreeGrafter"/>
</dbReference>
<comment type="caution">
    <text evidence="2">The sequence shown here is derived from an EMBL/GenBank/DDBJ whole genome shotgun (WGS) entry which is preliminary data.</text>
</comment>
<dbReference type="InterPro" id="IPR006056">
    <property type="entry name" value="RidA"/>
</dbReference>
<proteinExistence type="inferred from homology"/>
<dbReference type="AlphaFoldDB" id="A0A9D2HNA2"/>
<dbReference type="PANTHER" id="PTHR11803:SF39">
    <property type="entry name" value="2-IMINOBUTANOATE_2-IMINOPROPANOATE DEAMINASE"/>
    <property type="match status" value="1"/>
</dbReference>
<reference evidence="2" key="2">
    <citation type="submission" date="2021-04" db="EMBL/GenBank/DDBJ databases">
        <authorList>
            <person name="Gilroy R."/>
        </authorList>
    </citation>
    <scope>NUCLEOTIDE SEQUENCE</scope>
    <source>
        <strain evidence="2">5032</strain>
    </source>
</reference>
<dbReference type="InterPro" id="IPR006175">
    <property type="entry name" value="YjgF/YER057c/UK114"/>
</dbReference>
<evidence type="ECO:0000256" key="1">
    <source>
        <dbReference type="ARBA" id="ARBA00010552"/>
    </source>
</evidence>
<dbReference type="InterPro" id="IPR035959">
    <property type="entry name" value="RutC-like_sf"/>
</dbReference>
<dbReference type="Gene3D" id="3.30.1330.40">
    <property type="entry name" value="RutC-like"/>
    <property type="match status" value="1"/>
</dbReference>
<dbReference type="Pfam" id="PF01042">
    <property type="entry name" value="Ribonuc_L-PSP"/>
    <property type="match status" value="1"/>
</dbReference>
<comment type="similarity">
    <text evidence="1">Belongs to the RutC family.</text>
</comment>
<dbReference type="Proteomes" id="UP000823821">
    <property type="component" value="Unassembled WGS sequence"/>
</dbReference>
<sequence length="126" mass="13142">MSKELLNTSKAPAAVGPYSQGIRSGETCYFSGQIGLVPETGKMVEGDVAAQADQALKNLSAVLAEAGLSTENVVKTVVFITDMANFPAVNEVYKKYFAAPYPARSCVAVSGLPLGALVEVEAIATR</sequence>
<accession>A0A9D2HNA2</accession>
<evidence type="ECO:0000313" key="2">
    <source>
        <dbReference type="EMBL" id="HJA79165.1"/>
    </source>
</evidence>
<name>A0A9D2HNA2_9BACT</name>
<gene>
    <name evidence="2" type="ORF">H9784_06320</name>
</gene>
<dbReference type="GO" id="GO:0005829">
    <property type="term" value="C:cytosol"/>
    <property type="evidence" value="ECO:0007669"/>
    <property type="project" value="TreeGrafter"/>
</dbReference>
<dbReference type="SUPFAM" id="SSF55298">
    <property type="entry name" value="YjgF-like"/>
    <property type="match status" value="1"/>
</dbReference>
<dbReference type="FunFam" id="3.30.1330.40:FF:000001">
    <property type="entry name" value="L-PSP family endoribonuclease"/>
    <property type="match status" value="1"/>
</dbReference>